<dbReference type="EMBL" id="FN650140">
    <property type="protein sequence ID" value="CBJ13706.1"/>
    <property type="molecule type" value="Genomic_DNA"/>
</dbReference>
<keyword evidence="2" id="KW-1185">Reference proteome</keyword>
<name>D3HML3_LEGLN</name>
<accession>D3HML3</accession>
<dbReference type="eggNOG" id="ENOG5033AV4">
    <property type="taxonomic scope" value="Bacteria"/>
</dbReference>
<dbReference type="AlphaFoldDB" id="D3HML3"/>
<dbReference type="KEGG" id="llo:LLO_3248"/>
<organism evidence="1 2">
    <name type="scientific">Legionella longbeachae serogroup 1 (strain NSW150)</name>
    <dbReference type="NCBI Taxonomy" id="661367"/>
    <lineage>
        <taxon>Bacteria</taxon>
        <taxon>Pseudomonadati</taxon>
        <taxon>Pseudomonadota</taxon>
        <taxon>Gammaproteobacteria</taxon>
        <taxon>Legionellales</taxon>
        <taxon>Legionellaceae</taxon>
        <taxon>Legionella</taxon>
    </lineage>
</organism>
<sequence length="167" mass="19033">MDKFKKRFKFFEISFLLITVFINNTGCASIATTHSRFEKDHLLALFVGGTGVESNNYFTYGVEYHKALTFPFGYSITLEDTLNNKVHHHEIEVIGLMSFSCLKHITFGIGPGLKFEKGESDKLLGRVAFNYIFKLKPTIEITPTITYNIVQRSPNEIVYGAKFGKQF</sequence>
<proteinExistence type="predicted"/>
<gene>
    <name evidence="1" type="ordered locus">LLO_3248</name>
</gene>
<evidence type="ECO:0000313" key="1">
    <source>
        <dbReference type="EMBL" id="CBJ13706.1"/>
    </source>
</evidence>
<dbReference type="Proteomes" id="UP000001060">
    <property type="component" value="Chromosome"/>
</dbReference>
<dbReference type="RefSeq" id="WP_003634275.1">
    <property type="nucleotide sequence ID" value="NC_013861.1"/>
</dbReference>
<protein>
    <submittedName>
        <fullName evidence="1">Uncharacterized protein</fullName>
    </submittedName>
</protein>
<dbReference type="OrthoDB" id="5639960at2"/>
<dbReference type="HOGENOM" id="CLU_1592525_0_0_6"/>
<dbReference type="GeneID" id="40927429"/>
<evidence type="ECO:0000313" key="2">
    <source>
        <dbReference type="Proteomes" id="UP000001060"/>
    </source>
</evidence>
<reference evidence="1 2" key="1">
    <citation type="journal article" date="2010" name="PLoS Genet.">
        <title>Analysis of the Legionella longbeachae genome and transcriptome uncovers unique strategies to cause Legionnaires' disease.</title>
        <authorList>
            <person name="Cazalet C."/>
            <person name="Gomez-Valero L."/>
            <person name="Rusniok C."/>
            <person name="Lomma M."/>
            <person name="Dervins-Ravault D."/>
            <person name="Newton H."/>
            <person name="Sansom F."/>
            <person name="Jarraud S."/>
            <person name="Zidane N."/>
            <person name="Ma L."/>
            <person name="Bouchier C."/>
            <person name="Etienne J."/>
            <person name="Hartland E."/>
            <person name="Buchrieser C."/>
        </authorList>
    </citation>
    <scope>NUCLEOTIDE SEQUENCE [LARGE SCALE GENOMIC DNA]</scope>
    <source>
        <strain evidence="1 2">NSW150</strain>
    </source>
</reference>